<evidence type="ECO:0000256" key="1">
    <source>
        <dbReference type="ARBA" id="ARBA00005964"/>
    </source>
</evidence>
<keyword evidence="3 6" id="KW-0378">Hydrolase</keyword>
<dbReference type="GO" id="GO:0052689">
    <property type="term" value="F:carboxylic ester hydrolase activity"/>
    <property type="evidence" value="ECO:0007669"/>
    <property type="project" value="UniProtKB-KW"/>
</dbReference>
<evidence type="ECO:0000256" key="5">
    <source>
        <dbReference type="ARBA" id="ARBA00023180"/>
    </source>
</evidence>
<dbReference type="InterPro" id="IPR050309">
    <property type="entry name" value="Type-B_Carboxylest/Lipase"/>
</dbReference>
<dbReference type="SUPFAM" id="SSF53474">
    <property type="entry name" value="alpha/beta-Hydrolases"/>
    <property type="match status" value="1"/>
</dbReference>
<evidence type="ECO:0000259" key="7">
    <source>
        <dbReference type="Pfam" id="PF00135"/>
    </source>
</evidence>
<keyword evidence="2" id="KW-0719">Serine esterase</keyword>
<dbReference type="Pfam" id="PF00135">
    <property type="entry name" value="COesterase"/>
    <property type="match status" value="1"/>
</dbReference>
<organism evidence="8 9">
    <name type="scientific">Arctia plantaginis</name>
    <name type="common">Wood tiger moth</name>
    <name type="synonym">Phalaena plantaginis</name>
    <dbReference type="NCBI Taxonomy" id="874455"/>
    <lineage>
        <taxon>Eukaryota</taxon>
        <taxon>Metazoa</taxon>
        <taxon>Ecdysozoa</taxon>
        <taxon>Arthropoda</taxon>
        <taxon>Hexapoda</taxon>
        <taxon>Insecta</taxon>
        <taxon>Pterygota</taxon>
        <taxon>Neoptera</taxon>
        <taxon>Endopterygota</taxon>
        <taxon>Lepidoptera</taxon>
        <taxon>Glossata</taxon>
        <taxon>Ditrysia</taxon>
        <taxon>Noctuoidea</taxon>
        <taxon>Erebidae</taxon>
        <taxon>Arctiinae</taxon>
        <taxon>Arctia</taxon>
    </lineage>
</organism>
<evidence type="ECO:0000313" key="8">
    <source>
        <dbReference type="EMBL" id="CAB3245209.1"/>
    </source>
</evidence>
<proteinExistence type="inferred from homology"/>
<dbReference type="Proteomes" id="UP000494106">
    <property type="component" value="Unassembled WGS sequence"/>
</dbReference>
<comment type="similarity">
    <text evidence="1 6">Belongs to the type-B carboxylesterase/lipase family.</text>
</comment>
<evidence type="ECO:0000313" key="9">
    <source>
        <dbReference type="Proteomes" id="UP000494106"/>
    </source>
</evidence>
<feature type="domain" description="Carboxylesterase type B" evidence="7">
    <location>
        <begin position="3"/>
        <end position="79"/>
    </location>
</feature>
<dbReference type="InterPro" id="IPR029058">
    <property type="entry name" value="AB_hydrolase_fold"/>
</dbReference>
<keyword evidence="5" id="KW-0325">Glycoprotein</keyword>
<dbReference type="PROSITE" id="PS00122">
    <property type="entry name" value="CARBOXYLESTERASE_B_1"/>
    <property type="match status" value="1"/>
</dbReference>
<name>A0A8S1AIK0_ARCPL</name>
<gene>
    <name evidence="8" type="ORF">APLA_LOCUS10326</name>
</gene>
<dbReference type="PANTHER" id="PTHR11559">
    <property type="entry name" value="CARBOXYLESTERASE"/>
    <property type="match status" value="1"/>
</dbReference>
<reference evidence="8 9" key="1">
    <citation type="submission" date="2020-04" db="EMBL/GenBank/DDBJ databases">
        <authorList>
            <person name="Wallbank WR R."/>
            <person name="Pardo Diaz C."/>
            <person name="Kozak K."/>
            <person name="Martin S."/>
            <person name="Jiggins C."/>
            <person name="Moest M."/>
            <person name="Warren A I."/>
            <person name="Byers J.R.P. K."/>
            <person name="Montejo-Kovacevich G."/>
            <person name="Yen C E."/>
        </authorList>
    </citation>
    <scope>NUCLEOTIDE SEQUENCE [LARGE SCALE GENOMIC DNA]</scope>
</reference>
<evidence type="ECO:0000256" key="2">
    <source>
        <dbReference type="ARBA" id="ARBA00022487"/>
    </source>
</evidence>
<keyword evidence="9" id="KW-1185">Reference proteome</keyword>
<keyword evidence="4" id="KW-1015">Disulfide bond</keyword>
<evidence type="ECO:0000256" key="3">
    <source>
        <dbReference type="ARBA" id="ARBA00022801"/>
    </source>
</evidence>
<dbReference type="Gene3D" id="3.40.50.1820">
    <property type="entry name" value="alpha/beta hydrolase"/>
    <property type="match status" value="1"/>
</dbReference>
<accession>A0A8S1AIK0</accession>
<protein>
    <recommendedName>
        <fullName evidence="6">Carboxylic ester hydrolase</fullName>
        <ecNumber evidence="6">3.1.1.-</ecNumber>
    </recommendedName>
</protein>
<dbReference type="OrthoDB" id="3200163at2759"/>
<comment type="caution">
    <text evidence="8">The sequence shown here is derived from an EMBL/GenBank/DDBJ whole genome shotgun (WGS) entry which is preliminary data.</text>
</comment>
<dbReference type="EMBL" id="CADEBC010000524">
    <property type="protein sequence ID" value="CAB3245209.1"/>
    <property type="molecule type" value="Genomic_DNA"/>
</dbReference>
<dbReference type="InterPro" id="IPR002018">
    <property type="entry name" value="CarbesteraseB"/>
</dbReference>
<evidence type="ECO:0000256" key="4">
    <source>
        <dbReference type="ARBA" id="ARBA00023157"/>
    </source>
</evidence>
<dbReference type="AlphaFoldDB" id="A0A8S1AIK0"/>
<dbReference type="InterPro" id="IPR019826">
    <property type="entry name" value="Carboxylesterase_B_AS"/>
</dbReference>
<evidence type="ECO:0000256" key="6">
    <source>
        <dbReference type="RuleBase" id="RU361235"/>
    </source>
</evidence>
<sequence length="80" mass="8741">MLKAKNLLKYKDLIVVTFNYRLGIHGFLCLGTENIPGMKDQLALLKWIQQNIAAFGGNPKDVTIAGYSAGSISVDLLTIC</sequence>
<dbReference type="EC" id="3.1.1.-" evidence="6"/>